<dbReference type="InterPro" id="IPR008395">
    <property type="entry name" value="Agenet-like_dom"/>
</dbReference>
<name>A0AAF0ZUI7_SOLVR</name>
<evidence type="ECO:0000313" key="3">
    <source>
        <dbReference type="EMBL" id="WMV52997.1"/>
    </source>
</evidence>
<dbReference type="InterPro" id="IPR001025">
    <property type="entry name" value="BAH_dom"/>
</dbReference>
<reference evidence="3" key="1">
    <citation type="submission" date="2023-08" db="EMBL/GenBank/DDBJ databases">
        <title>A de novo genome assembly of Solanum verrucosum Schlechtendal, a Mexican diploid species geographically isolated from the other diploid A-genome species in potato relatives.</title>
        <authorList>
            <person name="Hosaka K."/>
        </authorList>
    </citation>
    <scope>NUCLEOTIDE SEQUENCE</scope>
    <source>
        <tissue evidence="3">Young leaves</tissue>
    </source>
</reference>
<dbReference type="GO" id="GO:0003682">
    <property type="term" value="F:chromatin binding"/>
    <property type="evidence" value="ECO:0007669"/>
    <property type="project" value="InterPro"/>
</dbReference>
<evidence type="ECO:0000259" key="2">
    <source>
        <dbReference type="PROSITE" id="PS51038"/>
    </source>
</evidence>
<evidence type="ECO:0000256" key="1">
    <source>
        <dbReference type="SAM" id="MobiDB-lite"/>
    </source>
</evidence>
<feature type="region of interest" description="Disordered" evidence="1">
    <location>
        <begin position="275"/>
        <end position="296"/>
    </location>
</feature>
<protein>
    <recommendedName>
        <fullName evidence="2">BAH domain-containing protein</fullName>
    </recommendedName>
</protein>
<dbReference type="Gene3D" id="2.30.30.490">
    <property type="match status" value="1"/>
</dbReference>
<organism evidence="3 4">
    <name type="scientific">Solanum verrucosum</name>
    <dbReference type="NCBI Taxonomy" id="315347"/>
    <lineage>
        <taxon>Eukaryota</taxon>
        <taxon>Viridiplantae</taxon>
        <taxon>Streptophyta</taxon>
        <taxon>Embryophyta</taxon>
        <taxon>Tracheophyta</taxon>
        <taxon>Spermatophyta</taxon>
        <taxon>Magnoliopsida</taxon>
        <taxon>eudicotyledons</taxon>
        <taxon>Gunneridae</taxon>
        <taxon>Pentapetalae</taxon>
        <taxon>asterids</taxon>
        <taxon>lamiids</taxon>
        <taxon>Solanales</taxon>
        <taxon>Solanaceae</taxon>
        <taxon>Solanoideae</taxon>
        <taxon>Solaneae</taxon>
        <taxon>Solanum</taxon>
    </lineage>
</organism>
<dbReference type="AlphaFoldDB" id="A0AAF0ZUI7"/>
<dbReference type="CDD" id="cd20405">
    <property type="entry name" value="Tudor_Agenet_AtDUF_rpt1_3"/>
    <property type="match status" value="1"/>
</dbReference>
<feature type="domain" description="BAH" evidence="2">
    <location>
        <begin position="115"/>
        <end position="234"/>
    </location>
</feature>
<dbReference type="SMART" id="SM00743">
    <property type="entry name" value="Agenet"/>
    <property type="match status" value="2"/>
</dbReference>
<dbReference type="PANTHER" id="PTHR31917:SF3">
    <property type="entry name" value="BROMO ADJACENT-LIKE DOMAIN PROTEIN"/>
    <property type="match status" value="1"/>
</dbReference>
<dbReference type="EMBL" id="CP133622">
    <property type="protein sequence ID" value="WMV52997.1"/>
    <property type="molecule type" value="Genomic_DNA"/>
</dbReference>
<dbReference type="PANTHER" id="PTHR31917">
    <property type="entry name" value="AGENET DOMAIN-CONTAINING PROTEIN-RELATED"/>
    <property type="match status" value="1"/>
</dbReference>
<gene>
    <name evidence="3" type="ORF">MTR67_046382</name>
</gene>
<keyword evidence="4" id="KW-1185">Reference proteome</keyword>
<evidence type="ECO:0000313" key="4">
    <source>
        <dbReference type="Proteomes" id="UP001234989"/>
    </source>
</evidence>
<dbReference type="PROSITE" id="PS51038">
    <property type="entry name" value="BAH"/>
    <property type="match status" value="1"/>
</dbReference>
<dbReference type="Pfam" id="PF05641">
    <property type="entry name" value="Agenet"/>
    <property type="match status" value="1"/>
</dbReference>
<sequence>MDTNSHVFISWEEHVVSQGKDHRVVHYYLKDSSGEMILVVVGTERSARHMVFVISEDYLDAFGHTSSINSETKWRAKRDIVERLMFLISKHHKSPPISNTPTSERRRSVVMAGHLADEVNSFAIFTVEEESQHLGYLEDFYENKKRQKKAKVRCFEHFQDIKCALPELDGHPREVLITSHVEVIQANCIDALATVLTPGDYDKYISLIPKNLSSGVYMCYREIKYQVLLFSLNELEGYYSQAIFTMSRSQQAKLKSKGHMLHEVKHITREDPLTQGLRGSRSVGKSGIRKPIPGNPIRKAEPPTCPMLNIKFPSIVPVGIQLVEPQYKLSIEVGDNLEVLCQDSGLRGCWFRCKVLEVSQKRMKVQYDDIQDCDAPEKLEEWVPSYRVTGSEKLGMRCTRRLIVRPRPLEDSSDYSFEIGAAVDAWWSDGWWEGVVTEIDVCGSGHHQVYFPAEKQDNDAPKLKRRCIDFLAVNELLMLGETGEGDSKAELDFEVYGSRILVFLDIG</sequence>
<dbReference type="Proteomes" id="UP001234989">
    <property type="component" value="Chromosome 11"/>
</dbReference>
<dbReference type="InterPro" id="IPR043151">
    <property type="entry name" value="BAH_sf"/>
</dbReference>
<proteinExistence type="predicted"/>
<accession>A0AAF0ZUI7</accession>
<dbReference type="InterPro" id="IPR014002">
    <property type="entry name" value="Agenet_dom_plant"/>
</dbReference>